<feature type="domain" description="TPM" evidence="2">
    <location>
        <begin position="1"/>
        <end position="59"/>
    </location>
</feature>
<name>A0A090MGJ8_AFIFE</name>
<dbReference type="Gene3D" id="3.10.310.50">
    <property type="match status" value="1"/>
</dbReference>
<feature type="transmembrane region" description="Helical" evidence="1">
    <location>
        <begin position="117"/>
        <end position="142"/>
    </location>
</feature>
<evidence type="ECO:0000313" key="4">
    <source>
        <dbReference type="Proteomes" id="UP000035762"/>
    </source>
</evidence>
<reference evidence="3 4" key="1">
    <citation type="journal article" date="2014" name="Genome Announc.">
        <title>Genome Sequence of Afipia felis Strain 76713, Isolated in Hospital Water Using an Amoeba Co-Culture Procedure.</title>
        <authorList>
            <person name="Benamar S."/>
            <person name="La Scola B."/>
            <person name="Croce O."/>
        </authorList>
    </citation>
    <scope>NUCLEOTIDE SEQUENCE [LARGE SCALE GENOMIC DNA]</scope>
    <source>
        <strain evidence="3 4">76713</strain>
    </source>
</reference>
<keyword evidence="1" id="KW-1133">Transmembrane helix</keyword>
<dbReference type="EMBL" id="CCAZ020000001">
    <property type="protein sequence ID" value="CEG06761.1"/>
    <property type="molecule type" value="Genomic_DNA"/>
</dbReference>
<dbReference type="Proteomes" id="UP000035762">
    <property type="component" value="Unassembled WGS sequence"/>
</dbReference>
<evidence type="ECO:0000313" key="3">
    <source>
        <dbReference type="EMBL" id="CEG06761.1"/>
    </source>
</evidence>
<keyword evidence="1" id="KW-0812">Transmembrane</keyword>
<dbReference type="Pfam" id="PF04536">
    <property type="entry name" value="TPM_phosphatase"/>
    <property type="match status" value="1"/>
</dbReference>
<dbReference type="STRING" id="1035.BN961_00131"/>
<sequence>MLLLVAKDDRRLRIEVGYGFEGALPDVTANRIINEIITPKFRQGDFAGGIDAGVDRIIKVIDGEPLPAPAPRNNASQGSWEEIGQAFPVLLILTIVIGGILRQAFGRFPGSLLTGGGVAIVAWWFVGFWAVSLIVGIIAFFFTLIGDAIPFSGGGGGYGRGGSSWGGGSGGGGFSGGGGSFGGGGASGNW</sequence>
<gene>
    <name evidence="3" type="ORF">BN961_00131</name>
</gene>
<evidence type="ECO:0000259" key="2">
    <source>
        <dbReference type="Pfam" id="PF04536"/>
    </source>
</evidence>
<dbReference type="InterPro" id="IPR007621">
    <property type="entry name" value="TPM_dom"/>
</dbReference>
<organism evidence="3 4">
    <name type="scientific">Afipia felis</name>
    <name type="common">Cat scratch disease bacillus</name>
    <dbReference type="NCBI Taxonomy" id="1035"/>
    <lineage>
        <taxon>Bacteria</taxon>
        <taxon>Pseudomonadati</taxon>
        <taxon>Pseudomonadota</taxon>
        <taxon>Alphaproteobacteria</taxon>
        <taxon>Hyphomicrobiales</taxon>
        <taxon>Nitrobacteraceae</taxon>
        <taxon>Afipia</taxon>
    </lineage>
</organism>
<keyword evidence="4" id="KW-1185">Reference proteome</keyword>
<dbReference type="PANTHER" id="PTHR30373">
    <property type="entry name" value="UPF0603 PROTEIN YGCG"/>
    <property type="match status" value="1"/>
</dbReference>
<dbReference type="AlphaFoldDB" id="A0A090MGJ8"/>
<evidence type="ECO:0000256" key="1">
    <source>
        <dbReference type="SAM" id="Phobius"/>
    </source>
</evidence>
<proteinExistence type="predicted"/>
<protein>
    <recommendedName>
        <fullName evidence="2">TPM domain-containing protein</fullName>
    </recommendedName>
</protein>
<accession>A0A090MGJ8</accession>
<feature type="transmembrane region" description="Helical" evidence="1">
    <location>
        <begin position="86"/>
        <end position="105"/>
    </location>
</feature>
<dbReference type="PANTHER" id="PTHR30373:SF2">
    <property type="entry name" value="UPF0603 PROTEIN YGCG"/>
    <property type="match status" value="1"/>
</dbReference>
<comment type="caution">
    <text evidence="3">The sequence shown here is derived from an EMBL/GenBank/DDBJ whole genome shotgun (WGS) entry which is preliminary data.</text>
</comment>
<keyword evidence="1" id="KW-0472">Membrane</keyword>